<organism evidence="2 3">
    <name type="scientific">Pedosphaera parvula (strain Ellin514)</name>
    <dbReference type="NCBI Taxonomy" id="320771"/>
    <lineage>
        <taxon>Bacteria</taxon>
        <taxon>Pseudomonadati</taxon>
        <taxon>Verrucomicrobiota</taxon>
        <taxon>Pedosphaerae</taxon>
        <taxon>Pedosphaerales</taxon>
        <taxon>Pedosphaeraceae</taxon>
        <taxon>Pedosphaera</taxon>
    </lineage>
</organism>
<dbReference type="Pfam" id="PF12951">
    <property type="entry name" value="PATR"/>
    <property type="match status" value="3"/>
</dbReference>
<evidence type="ECO:0000256" key="1">
    <source>
        <dbReference type="ARBA" id="ARBA00022729"/>
    </source>
</evidence>
<gene>
    <name evidence="2" type="ORF">Cflav_PD6090</name>
</gene>
<reference evidence="2 3" key="1">
    <citation type="journal article" date="2011" name="J. Bacteriol.">
        <title>Genome sequence of 'Pedosphaera parvula' Ellin514, an aerobic Verrucomicrobial isolate from pasture soil.</title>
        <authorList>
            <person name="Kant R."/>
            <person name="van Passel M.W."/>
            <person name="Sangwan P."/>
            <person name="Palva A."/>
            <person name="Lucas S."/>
            <person name="Copeland A."/>
            <person name="Lapidus A."/>
            <person name="Glavina Del Rio T."/>
            <person name="Dalin E."/>
            <person name="Tice H."/>
            <person name="Bruce D."/>
            <person name="Goodwin L."/>
            <person name="Pitluck S."/>
            <person name="Chertkov O."/>
            <person name="Larimer F.W."/>
            <person name="Land M.L."/>
            <person name="Hauser L."/>
            <person name="Brettin T.S."/>
            <person name="Detter J.C."/>
            <person name="Han S."/>
            <person name="de Vos W.M."/>
            <person name="Janssen P.H."/>
            <person name="Smidt H."/>
        </authorList>
    </citation>
    <scope>NUCLEOTIDE SEQUENCE [LARGE SCALE GENOMIC DNA]</scope>
    <source>
        <strain evidence="2 3">Ellin514</strain>
    </source>
</reference>
<name>B9XAB4_PEDPL</name>
<dbReference type="SUPFAM" id="SSF51126">
    <property type="entry name" value="Pectin lyase-like"/>
    <property type="match status" value="1"/>
</dbReference>
<keyword evidence="1" id="KW-0732">Signal</keyword>
<comment type="caution">
    <text evidence="2">The sequence shown here is derived from an EMBL/GenBank/DDBJ whole genome shotgun (WGS) entry which is preliminary data.</text>
</comment>
<accession>B9XAB4</accession>
<dbReference type="EMBL" id="ABOX02000001">
    <property type="protein sequence ID" value="EEF63455.1"/>
    <property type="molecule type" value="Genomic_DNA"/>
</dbReference>
<evidence type="ECO:0000313" key="2">
    <source>
        <dbReference type="EMBL" id="EEF63455.1"/>
    </source>
</evidence>
<protein>
    <submittedName>
        <fullName evidence="2">Autotransporter-associated beta strand repeat protein</fullName>
    </submittedName>
</protein>
<dbReference type="InterPro" id="IPR013425">
    <property type="entry name" value="Autotrns_rpt"/>
</dbReference>
<dbReference type="NCBIfam" id="TIGR02601">
    <property type="entry name" value="autotrns_rpt"/>
    <property type="match status" value="1"/>
</dbReference>
<sequence precursor="true">MKYSNKPKLQSLTAGKNLIMDQKVAVIAALCCGVISVQAATVNWIAPLADNYTNRADWSSGALPVAADTASIGNATVLNGSVLYTNTPPDAAATNALTSLVLGNVANGSGAFTMNAGTLSITNTTASGLLLANANASTANFTMNGGVLNVVRNASSFYQDMFQLGLATNSDGAFTLNGGTANFLCGIEIGILGKGTINVTSGTLIDNGWFGVGRGNSATSPGWGNFNLSGGTVYILRNPGNDTQFHGVSFCQQATNGTVNISGGALYCNAIRFAAGPGAGRTDWETFNFSGGDIYLGAAGIVNQNAGGTHNIAINLSGGTFRSVNLGPNTGGTQGLASVGPGGTNWAWASTLPASLNTSPGPGTVTFAPSAGKFITLNNVFSGSGGLALAGPGTVVISGANTYTGPTTVTGGTLAGTGSIQGSVTAGPGSILAPGSSSAPGTLTLGNSLTLNGATNVIKLSADPFTVGNGVNDLLLINGDVALQNISTIKVVPLAPLSSASPYTIAQYSGAALTSAAASHLQVISDSPRYSFSIVDPATTYPYIQISVSGNSANLVWRGGKSPDPTAWDHTTTNWFNSGSSGFDLFFDGDQVAFDDTAANSVVNIVGSEGPAGITMSNNAVAFTFTGTGPLSGPLDMEGTNSVTLAMSNVPIFSSIKANSGTLIYNLQGVSTYINTAAISDNGAAQATLVKGGANTHVLSADNSAFTGTIVVTNGVLQYTNTSGLGLYSSPLYVTNNGSLDLNGVDPGYKYVYIAGNGFNGKGAMTSGSNLAQLSGTIRNLTLVGDAAIGALNRWDIIAGSFNGNNFTLTEVGPGANIFADTGETSLGDIHVVAGRLGFQGNVTMGDPTKSVMLESNATLTLFSVTDANSTNHGPTKTLVMKGGAGVDSGGSSNNYNGEVFLTGTNLIATRSTLHIWGGIHDTNGAGGLILGTNSIGASGGNLWLDGANTYTGPTIISNRTLFVGPSSSLGNSSLIQINSGATLDVTALPTFQLGAGQKLLGNGTVNGTNIVFGSGAQLTAGFVASNTYTLTINGNLTLQPGSTDVVKVRKTTSLANDVITGLTSVTLGGTLVVTNVGPNPLVAGDAIPLFSAAAYSVGTFTTNSIIPSTPGIGLGWDLSTLGTDGTLRVISTATVNPNPTNIVFSISGGKLTLQWPQDHTGWTLQAQTNSLSTGISNNWSAVTGSTTTNQMVMPIDPARPAVFYRLILNQ</sequence>
<keyword evidence="3" id="KW-1185">Reference proteome</keyword>
<dbReference type="AlphaFoldDB" id="B9XAB4"/>
<dbReference type="InterPro" id="IPR011050">
    <property type="entry name" value="Pectin_lyase_fold/virulence"/>
</dbReference>
<dbReference type="Proteomes" id="UP000003688">
    <property type="component" value="Unassembled WGS sequence"/>
</dbReference>
<evidence type="ECO:0000313" key="3">
    <source>
        <dbReference type="Proteomes" id="UP000003688"/>
    </source>
</evidence>
<proteinExistence type="predicted"/>
<dbReference type="STRING" id="320771.Cflav_PD6090"/>